<sequence length="100" mass="11300">MSSHEYSLHFLVSELVRALNVNLKGVQLAPEAIVDFFSKNTNRQANTYTPAELSDAKRKLFLHTSSANEFAELYDSLKARHVRDLDSVVFMLSSIVDNPE</sequence>
<organism evidence="1 2">
    <name type="scientific">Rotaria magnacalcarata</name>
    <dbReference type="NCBI Taxonomy" id="392030"/>
    <lineage>
        <taxon>Eukaryota</taxon>
        <taxon>Metazoa</taxon>
        <taxon>Spiralia</taxon>
        <taxon>Gnathifera</taxon>
        <taxon>Rotifera</taxon>
        <taxon>Eurotatoria</taxon>
        <taxon>Bdelloidea</taxon>
        <taxon>Philodinida</taxon>
        <taxon>Philodinidae</taxon>
        <taxon>Rotaria</taxon>
    </lineage>
</organism>
<dbReference type="AlphaFoldDB" id="A0A8S3IAK9"/>
<reference evidence="1" key="1">
    <citation type="submission" date="2021-02" db="EMBL/GenBank/DDBJ databases">
        <authorList>
            <person name="Nowell W R."/>
        </authorList>
    </citation>
    <scope>NUCLEOTIDE SEQUENCE</scope>
</reference>
<accession>A0A8S3IAK9</accession>
<evidence type="ECO:0000313" key="2">
    <source>
        <dbReference type="Proteomes" id="UP000676336"/>
    </source>
</evidence>
<gene>
    <name evidence="1" type="ORF">SMN809_LOCUS73585</name>
</gene>
<evidence type="ECO:0000313" key="1">
    <source>
        <dbReference type="EMBL" id="CAF5194807.1"/>
    </source>
</evidence>
<dbReference type="EMBL" id="CAJOBI010328192">
    <property type="protein sequence ID" value="CAF5194807.1"/>
    <property type="molecule type" value="Genomic_DNA"/>
</dbReference>
<feature type="non-terminal residue" evidence="1">
    <location>
        <position position="1"/>
    </location>
</feature>
<proteinExistence type="predicted"/>
<protein>
    <submittedName>
        <fullName evidence="1">Uncharacterized protein</fullName>
    </submittedName>
</protein>
<dbReference type="Proteomes" id="UP000676336">
    <property type="component" value="Unassembled WGS sequence"/>
</dbReference>
<comment type="caution">
    <text evidence="1">The sequence shown here is derived from an EMBL/GenBank/DDBJ whole genome shotgun (WGS) entry which is preliminary data.</text>
</comment>
<name>A0A8S3IAK9_9BILA</name>